<evidence type="ECO:0000256" key="8">
    <source>
        <dbReference type="ARBA" id="ARBA00038436"/>
    </source>
</evidence>
<evidence type="ECO:0000256" key="2">
    <source>
        <dbReference type="ARBA" id="ARBA00022448"/>
    </source>
</evidence>
<evidence type="ECO:0000256" key="9">
    <source>
        <dbReference type="SAM" id="Phobius"/>
    </source>
</evidence>
<comment type="subcellular location">
    <subcellularLocation>
        <location evidence="1">Cell inner membrane</location>
        <topology evidence="1">Multi-pass membrane protein</topology>
    </subcellularLocation>
</comment>
<evidence type="ECO:0000256" key="4">
    <source>
        <dbReference type="ARBA" id="ARBA00022519"/>
    </source>
</evidence>
<comment type="similarity">
    <text evidence="8">Belongs to the TRAP transporter small permease family.</text>
</comment>
<accession>A0A414AV42</accession>
<dbReference type="InterPro" id="IPR007387">
    <property type="entry name" value="TRAP_DctQ"/>
</dbReference>
<dbReference type="GO" id="GO:0015740">
    <property type="term" value="P:C4-dicarboxylate transport"/>
    <property type="evidence" value="ECO:0007669"/>
    <property type="project" value="TreeGrafter"/>
</dbReference>
<evidence type="ECO:0000313" key="14">
    <source>
        <dbReference type="Proteomes" id="UP000284543"/>
    </source>
</evidence>
<evidence type="ECO:0000313" key="13">
    <source>
        <dbReference type="Proteomes" id="UP000283975"/>
    </source>
</evidence>
<feature type="domain" description="Tripartite ATP-independent periplasmic transporters DctQ component" evidence="10">
    <location>
        <begin position="23"/>
        <end position="153"/>
    </location>
</feature>
<evidence type="ECO:0000256" key="1">
    <source>
        <dbReference type="ARBA" id="ARBA00004429"/>
    </source>
</evidence>
<keyword evidence="7 9" id="KW-0472">Membrane</keyword>
<keyword evidence="6 9" id="KW-1133">Transmembrane helix</keyword>
<name>A0A414AV42_9FIRM</name>
<protein>
    <submittedName>
        <fullName evidence="12">TRAP transporter small permease</fullName>
    </submittedName>
</protein>
<evidence type="ECO:0000256" key="5">
    <source>
        <dbReference type="ARBA" id="ARBA00022692"/>
    </source>
</evidence>
<keyword evidence="5 9" id="KW-0812">Transmembrane</keyword>
<dbReference type="Proteomes" id="UP000284543">
    <property type="component" value="Unassembled WGS sequence"/>
</dbReference>
<keyword evidence="3" id="KW-1003">Cell membrane</keyword>
<evidence type="ECO:0000256" key="7">
    <source>
        <dbReference type="ARBA" id="ARBA00023136"/>
    </source>
</evidence>
<dbReference type="PANTHER" id="PTHR35011:SF11">
    <property type="entry name" value="TRAP TRANSPORTER SMALL PERMEASE PROTEIN"/>
    <property type="match status" value="1"/>
</dbReference>
<comment type="caution">
    <text evidence="12">The sequence shown here is derived from an EMBL/GenBank/DDBJ whole genome shotgun (WGS) entry which is preliminary data.</text>
</comment>
<proteinExistence type="inferred from homology"/>
<dbReference type="GO" id="GO:0022857">
    <property type="term" value="F:transmembrane transporter activity"/>
    <property type="evidence" value="ECO:0007669"/>
    <property type="project" value="TreeGrafter"/>
</dbReference>
<dbReference type="GO" id="GO:0005886">
    <property type="term" value="C:plasma membrane"/>
    <property type="evidence" value="ECO:0007669"/>
    <property type="project" value="UniProtKB-SubCell"/>
</dbReference>
<sequence length="169" mass="19013">MKGLVSKLDSGVKSIFGYVGIIMILIETYAVFARNVLKAPAPWTDETLKMLFVWSIFVCSSLAFMGDELIGLDLIQEKIADNRKAYGGLKILQYALGLVFGVLTTNWGLNIILMQLSTNEKTAVVKYPLWIINMGFLLGSVLLVIFALWKIYDCRKYFKDNTAKKDGNR</sequence>
<gene>
    <name evidence="12" type="ORF">DW839_13425</name>
    <name evidence="11" type="ORF">DWW02_00560</name>
</gene>
<dbReference type="Pfam" id="PF04290">
    <property type="entry name" value="DctQ"/>
    <property type="match status" value="1"/>
</dbReference>
<keyword evidence="2" id="KW-0813">Transport</keyword>
<keyword evidence="4" id="KW-0997">Cell inner membrane</keyword>
<evidence type="ECO:0000313" key="11">
    <source>
        <dbReference type="EMBL" id="RGV78266.1"/>
    </source>
</evidence>
<dbReference type="AlphaFoldDB" id="A0A414AV42"/>
<organism evidence="12 13">
    <name type="scientific">Enterocloster bolteae</name>
    <dbReference type="NCBI Taxonomy" id="208479"/>
    <lineage>
        <taxon>Bacteria</taxon>
        <taxon>Bacillati</taxon>
        <taxon>Bacillota</taxon>
        <taxon>Clostridia</taxon>
        <taxon>Lachnospirales</taxon>
        <taxon>Lachnospiraceae</taxon>
        <taxon>Enterocloster</taxon>
    </lineage>
</organism>
<dbReference type="InterPro" id="IPR055348">
    <property type="entry name" value="DctQ"/>
</dbReference>
<dbReference type="EMBL" id="QSHZ01000013">
    <property type="protein sequence ID" value="RHC55524.1"/>
    <property type="molecule type" value="Genomic_DNA"/>
</dbReference>
<evidence type="ECO:0000256" key="3">
    <source>
        <dbReference type="ARBA" id="ARBA00022475"/>
    </source>
</evidence>
<reference evidence="13 14" key="1">
    <citation type="submission" date="2018-08" db="EMBL/GenBank/DDBJ databases">
        <title>A genome reference for cultivated species of the human gut microbiota.</title>
        <authorList>
            <person name="Zou Y."/>
            <person name="Xue W."/>
            <person name="Luo G."/>
        </authorList>
    </citation>
    <scope>NUCLEOTIDE SEQUENCE [LARGE SCALE GENOMIC DNA]</scope>
    <source>
        <strain evidence="11 14">AF14-18</strain>
        <strain evidence="12 13">AM35-14</strain>
    </source>
</reference>
<evidence type="ECO:0000256" key="6">
    <source>
        <dbReference type="ARBA" id="ARBA00022989"/>
    </source>
</evidence>
<dbReference type="Proteomes" id="UP000283975">
    <property type="component" value="Unassembled WGS sequence"/>
</dbReference>
<feature type="transmembrane region" description="Helical" evidence="9">
    <location>
        <begin position="91"/>
        <end position="109"/>
    </location>
</feature>
<dbReference type="EMBL" id="QRZM01000001">
    <property type="protein sequence ID" value="RGV78266.1"/>
    <property type="molecule type" value="Genomic_DNA"/>
</dbReference>
<feature type="transmembrane region" description="Helical" evidence="9">
    <location>
        <begin position="52"/>
        <end position="70"/>
    </location>
</feature>
<feature type="transmembrane region" description="Helical" evidence="9">
    <location>
        <begin position="12"/>
        <end position="32"/>
    </location>
</feature>
<dbReference type="RefSeq" id="WP_002589270.1">
    <property type="nucleotide sequence ID" value="NZ_BAABXO010000003.1"/>
</dbReference>
<dbReference type="PANTHER" id="PTHR35011">
    <property type="entry name" value="2,3-DIKETO-L-GULONATE TRAP TRANSPORTER SMALL PERMEASE PROTEIN YIAM"/>
    <property type="match status" value="1"/>
</dbReference>
<evidence type="ECO:0000313" key="12">
    <source>
        <dbReference type="EMBL" id="RHC55524.1"/>
    </source>
</evidence>
<evidence type="ECO:0000259" key="10">
    <source>
        <dbReference type="Pfam" id="PF04290"/>
    </source>
</evidence>
<feature type="transmembrane region" description="Helical" evidence="9">
    <location>
        <begin position="129"/>
        <end position="149"/>
    </location>
</feature>